<gene>
    <name evidence="1" type="ORF">UFOVP218_73</name>
</gene>
<sequence>MQNCVCCGEQVALARWALAIHMCLVCGEKRARQHKFTIVPMHKSNYVPVFNHRDLVGINSKGGDQRYY</sequence>
<evidence type="ECO:0000313" key="1">
    <source>
        <dbReference type="EMBL" id="CAB5218706.1"/>
    </source>
</evidence>
<accession>A0A6J7WLJ7</accession>
<reference evidence="1" key="1">
    <citation type="submission" date="2020-05" db="EMBL/GenBank/DDBJ databases">
        <authorList>
            <person name="Chiriac C."/>
            <person name="Salcher M."/>
            <person name="Ghai R."/>
            <person name="Kavagutti S V."/>
        </authorList>
    </citation>
    <scope>NUCLEOTIDE SEQUENCE</scope>
</reference>
<name>A0A6J7WLJ7_9CAUD</name>
<proteinExistence type="predicted"/>
<dbReference type="EMBL" id="LR798261">
    <property type="protein sequence ID" value="CAB5218706.1"/>
    <property type="molecule type" value="Genomic_DNA"/>
</dbReference>
<organism evidence="1">
    <name type="scientific">uncultured Caudovirales phage</name>
    <dbReference type="NCBI Taxonomy" id="2100421"/>
    <lineage>
        <taxon>Viruses</taxon>
        <taxon>Duplodnaviria</taxon>
        <taxon>Heunggongvirae</taxon>
        <taxon>Uroviricota</taxon>
        <taxon>Caudoviricetes</taxon>
        <taxon>Peduoviridae</taxon>
        <taxon>Maltschvirus</taxon>
        <taxon>Maltschvirus maltsch</taxon>
    </lineage>
</organism>
<protein>
    <submittedName>
        <fullName evidence="1">Uncharacterized protein</fullName>
    </submittedName>
</protein>